<accession>A0A5B9W3W3</accession>
<proteinExistence type="predicted"/>
<evidence type="ECO:0000313" key="4">
    <source>
        <dbReference type="EMBL" id="QEH35306.1"/>
    </source>
</evidence>
<dbReference type="OrthoDB" id="188274at2"/>
<feature type="region of interest" description="Disordered" evidence="2">
    <location>
        <begin position="241"/>
        <end position="349"/>
    </location>
</feature>
<keyword evidence="1" id="KW-0862">Zinc</keyword>
<feature type="compositionally biased region" description="Low complexity" evidence="2">
    <location>
        <begin position="262"/>
        <end position="331"/>
    </location>
</feature>
<evidence type="ECO:0000256" key="2">
    <source>
        <dbReference type="SAM" id="MobiDB-lite"/>
    </source>
</evidence>
<organism evidence="4 5">
    <name type="scientific">Aquisphaera giovannonii</name>
    <dbReference type="NCBI Taxonomy" id="406548"/>
    <lineage>
        <taxon>Bacteria</taxon>
        <taxon>Pseudomonadati</taxon>
        <taxon>Planctomycetota</taxon>
        <taxon>Planctomycetia</taxon>
        <taxon>Isosphaerales</taxon>
        <taxon>Isosphaeraceae</taxon>
        <taxon>Aquisphaera</taxon>
    </lineage>
</organism>
<reference evidence="4 5" key="1">
    <citation type="submission" date="2019-08" db="EMBL/GenBank/DDBJ databases">
        <title>Deep-cultivation of Planctomycetes and their phenomic and genomic characterization uncovers novel biology.</title>
        <authorList>
            <person name="Wiegand S."/>
            <person name="Jogler M."/>
            <person name="Boedeker C."/>
            <person name="Pinto D."/>
            <person name="Vollmers J."/>
            <person name="Rivas-Marin E."/>
            <person name="Kohn T."/>
            <person name="Peeters S.H."/>
            <person name="Heuer A."/>
            <person name="Rast P."/>
            <person name="Oberbeckmann S."/>
            <person name="Bunk B."/>
            <person name="Jeske O."/>
            <person name="Meyerdierks A."/>
            <person name="Storesund J.E."/>
            <person name="Kallscheuer N."/>
            <person name="Luecker S."/>
            <person name="Lage O.M."/>
            <person name="Pohl T."/>
            <person name="Merkel B.J."/>
            <person name="Hornburger P."/>
            <person name="Mueller R.-W."/>
            <person name="Bruemmer F."/>
            <person name="Labrenz M."/>
            <person name="Spormann A.M."/>
            <person name="Op den Camp H."/>
            <person name="Overmann J."/>
            <person name="Amann R."/>
            <person name="Jetten M.S.M."/>
            <person name="Mascher T."/>
            <person name="Medema M.H."/>
            <person name="Devos D.P."/>
            <person name="Kaster A.-K."/>
            <person name="Ovreas L."/>
            <person name="Rohde M."/>
            <person name="Galperin M.Y."/>
            <person name="Jogler C."/>
        </authorList>
    </citation>
    <scope>NUCLEOTIDE SEQUENCE [LARGE SCALE GENOMIC DNA]</scope>
    <source>
        <strain evidence="4 5">OJF2</strain>
    </source>
</reference>
<dbReference type="GO" id="GO:0008270">
    <property type="term" value="F:zinc ion binding"/>
    <property type="evidence" value="ECO:0007669"/>
    <property type="project" value="UniProtKB-KW"/>
</dbReference>
<feature type="compositionally biased region" description="Basic residues" evidence="2">
    <location>
        <begin position="332"/>
        <end position="349"/>
    </location>
</feature>
<dbReference type="Proteomes" id="UP000324233">
    <property type="component" value="Chromosome"/>
</dbReference>
<dbReference type="PROSITE" id="PS50966">
    <property type="entry name" value="ZF_SWIM"/>
    <property type="match status" value="1"/>
</dbReference>
<dbReference type="AlphaFoldDB" id="A0A5B9W3W3"/>
<dbReference type="PANTHER" id="PTHR38133:SF1">
    <property type="entry name" value="SLR1429 PROTEIN"/>
    <property type="match status" value="1"/>
</dbReference>
<name>A0A5B9W3W3_9BACT</name>
<sequence length="349" mass="37309">MGWYDDNYGGFPPYVPVAERRRRAMAEMEKRRKKGLPVSPVTINGRNIAHSFWGKAWCDNLESYSDFSNRLPRGRTYVRNGSVVHLDIAPGRIEAYVSGSELYKVEITIDPLPASRWKAIKAECAGQVGSLIELLQGKLSKGVMEVVTRKGTGLFPSPREIRLKCSCPDGAYLCKHLAAVMYGIGARLDESPDLLFLLRKVDHLELIAGAVEGSAVAAEVDRPRGKKTLAAGDLSDVFGIDLSDDEDDETVAPPKPAKPRAKGATATTKSKPKAASKPTPKTTAKTEPAARGPSRSTTATSRKAKAATAAKSTAKTPAAKTPAAKAKAAKSSAKRKAAARKKATKPATA</sequence>
<gene>
    <name evidence="4" type="ORF">OJF2_38570</name>
</gene>
<evidence type="ECO:0000256" key="1">
    <source>
        <dbReference type="PROSITE-ProRule" id="PRU00325"/>
    </source>
</evidence>
<dbReference type="InterPro" id="IPR007527">
    <property type="entry name" value="Znf_SWIM"/>
</dbReference>
<keyword evidence="1" id="KW-0863">Zinc-finger</keyword>
<dbReference type="KEGG" id="agv:OJF2_38570"/>
<protein>
    <recommendedName>
        <fullName evidence="3">SWIM-type domain-containing protein</fullName>
    </recommendedName>
</protein>
<evidence type="ECO:0000259" key="3">
    <source>
        <dbReference type="PROSITE" id="PS50966"/>
    </source>
</evidence>
<dbReference type="PANTHER" id="PTHR38133">
    <property type="entry name" value="SLR1429 PROTEIN"/>
    <property type="match status" value="1"/>
</dbReference>
<keyword evidence="5" id="KW-1185">Reference proteome</keyword>
<feature type="domain" description="SWIM-type" evidence="3">
    <location>
        <begin position="150"/>
        <end position="185"/>
    </location>
</feature>
<evidence type="ECO:0000313" key="5">
    <source>
        <dbReference type="Proteomes" id="UP000324233"/>
    </source>
</evidence>
<dbReference type="Pfam" id="PF04434">
    <property type="entry name" value="SWIM"/>
    <property type="match status" value="1"/>
</dbReference>
<dbReference type="EMBL" id="CP042997">
    <property type="protein sequence ID" value="QEH35306.1"/>
    <property type="molecule type" value="Genomic_DNA"/>
</dbReference>
<dbReference type="RefSeq" id="WP_148595126.1">
    <property type="nucleotide sequence ID" value="NZ_CP042997.1"/>
</dbReference>
<keyword evidence="1" id="KW-0479">Metal-binding</keyword>